<proteinExistence type="predicted"/>
<feature type="compositionally biased region" description="Basic and acidic residues" evidence="1">
    <location>
        <begin position="65"/>
        <end position="76"/>
    </location>
</feature>
<comment type="caution">
    <text evidence="2">The sequence shown here is derived from an EMBL/GenBank/DDBJ whole genome shotgun (WGS) entry which is preliminary data.</text>
</comment>
<feature type="region of interest" description="Disordered" evidence="1">
    <location>
        <begin position="1"/>
        <end position="98"/>
    </location>
</feature>
<dbReference type="EMBL" id="AWEZ01000061">
    <property type="protein sequence ID" value="ERL06956.1"/>
    <property type="molecule type" value="Genomic_DNA"/>
</dbReference>
<gene>
    <name evidence="2" type="ORF">HMPREF1316_0975</name>
</gene>
<feature type="compositionally biased region" description="Basic residues" evidence="1">
    <location>
        <begin position="1"/>
        <end position="12"/>
    </location>
</feature>
<reference evidence="2 3" key="1">
    <citation type="submission" date="2013-08" db="EMBL/GenBank/DDBJ databases">
        <authorList>
            <person name="Durkin A.S."/>
            <person name="Haft D.R."/>
            <person name="McCorrison J."/>
            <person name="Torralba M."/>
            <person name="Gillis M."/>
            <person name="Haft D.H."/>
            <person name="Methe B."/>
            <person name="Sutton G."/>
            <person name="Nelson K.E."/>
        </authorList>
    </citation>
    <scope>NUCLEOTIDE SEQUENCE [LARGE SCALE GENOMIC DNA]</scope>
    <source>
        <strain evidence="2 3">F0195</strain>
    </source>
</reference>
<accession>U2V2P9</accession>
<dbReference type="Proteomes" id="UP000016638">
    <property type="component" value="Unassembled WGS sequence"/>
</dbReference>
<evidence type="ECO:0000313" key="3">
    <source>
        <dbReference type="Proteomes" id="UP000016638"/>
    </source>
</evidence>
<keyword evidence="3" id="KW-1185">Reference proteome</keyword>
<sequence length="155" mass="17161">MPPRRHGSRRGPGRSSGPGEATRPLTWARAPRPSPPTSPARHAGTGPHLPFRHHRPRGRRSPRPRTLDPHGGEARARHLRPARGASPPEDIRACSDRGVRHTARAYGDKLRELGVQLCLHIHRRPPRPWSSAGEILPFGDEVLSAESARYPHATH</sequence>
<evidence type="ECO:0000313" key="2">
    <source>
        <dbReference type="EMBL" id="ERL06956.1"/>
    </source>
</evidence>
<protein>
    <submittedName>
        <fullName evidence="2">Uncharacterized protein</fullName>
    </submittedName>
</protein>
<dbReference type="AlphaFoldDB" id="U2V2P9"/>
<name>U2V2P9_9ACTN</name>
<dbReference type="PATRIC" id="fig|1125712.3.peg.1816"/>
<evidence type="ECO:0000256" key="1">
    <source>
        <dbReference type="SAM" id="MobiDB-lite"/>
    </source>
</evidence>
<organism evidence="2 3">
    <name type="scientific">Olsenella profusa F0195</name>
    <dbReference type="NCBI Taxonomy" id="1125712"/>
    <lineage>
        <taxon>Bacteria</taxon>
        <taxon>Bacillati</taxon>
        <taxon>Actinomycetota</taxon>
        <taxon>Coriobacteriia</taxon>
        <taxon>Coriobacteriales</taxon>
        <taxon>Atopobiaceae</taxon>
        <taxon>Olsenella</taxon>
    </lineage>
</organism>
<feature type="compositionally biased region" description="Basic and acidic residues" evidence="1">
    <location>
        <begin position="89"/>
        <end position="98"/>
    </location>
</feature>
<feature type="compositionally biased region" description="Basic residues" evidence="1">
    <location>
        <begin position="50"/>
        <end position="63"/>
    </location>
</feature>